<comment type="similarity">
    <text evidence="3">Belongs to the mannitol dehydrogenase family. UxaB subfamily.</text>
</comment>
<dbReference type="PANTHER" id="PTHR30524:SF0">
    <property type="entry name" value="ALTRONATE OXIDOREDUCTASE-RELATED"/>
    <property type="match status" value="1"/>
</dbReference>
<dbReference type="GO" id="GO:0005829">
    <property type="term" value="C:cytosol"/>
    <property type="evidence" value="ECO:0007669"/>
    <property type="project" value="TreeGrafter"/>
</dbReference>
<dbReference type="AlphaFoldDB" id="A0AAE6Z1I0"/>
<dbReference type="InterPro" id="IPR013118">
    <property type="entry name" value="Mannitol_DH_C"/>
</dbReference>
<organism evidence="6 7">
    <name type="scientific">Dickeya zeae</name>
    <dbReference type="NCBI Taxonomy" id="204042"/>
    <lineage>
        <taxon>Bacteria</taxon>
        <taxon>Pseudomonadati</taxon>
        <taxon>Pseudomonadota</taxon>
        <taxon>Gammaproteobacteria</taxon>
        <taxon>Enterobacterales</taxon>
        <taxon>Pectobacteriaceae</taxon>
        <taxon>Dickeya</taxon>
    </lineage>
</organism>
<accession>A0AAE6Z1I0</accession>
<dbReference type="Pfam" id="PF08125">
    <property type="entry name" value="Mannitol_dh_C"/>
    <property type="match status" value="1"/>
</dbReference>
<dbReference type="GO" id="GO:0019592">
    <property type="term" value="P:mannitol catabolic process"/>
    <property type="evidence" value="ECO:0007669"/>
    <property type="project" value="TreeGrafter"/>
</dbReference>
<dbReference type="GO" id="GO:0009026">
    <property type="term" value="F:tagaturonate reductase activity"/>
    <property type="evidence" value="ECO:0007669"/>
    <property type="project" value="UniProtKB-UniRule"/>
</dbReference>
<feature type="domain" description="Mannitol dehydrogenase C-terminal" evidence="5">
    <location>
        <begin position="273"/>
        <end position="470"/>
    </location>
</feature>
<dbReference type="InterPro" id="IPR013328">
    <property type="entry name" value="6PGD_dom2"/>
</dbReference>
<protein>
    <recommendedName>
        <fullName evidence="3">Altronate oxidoreductase</fullName>
        <ecNumber evidence="3">1.1.1.58</ecNumber>
    </recommendedName>
    <alternativeName>
        <fullName evidence="3">Tagaturonate dehydrogenase</fullName>
    </alternativeName>
    <alternativeName>
        <fullName evidence="3">Tagaturonate reductase</fullName>
    </alternativeName>
</protein>
<dbReference type="EMBL" id="CP033622">
    <property type="protein sequence ID" value="QIZ52516.1"/>
    <property type="molecule type" value="Genomic_DNA"/>
</dbReference>
<dbReference type="InterPro" id="IPR036291">
    <property type="entry name" value="NAD(P)-bd_dom_sf"/>
</dbReference>
<evidence type="ECO:0000256" key="3">
    <source>
        <dbReference type="HAMAP-Rule" id="MF_00670"/>
    </source>
</evidence>
<dbReference type="HAMAP" id="MF_00670">
    <property type="entry name" value="Altron_oxidoreduct"/>
    <property type="match status" value="1"/>
</dbReference>
<dbReference type="EC" id="1.1.1.58" evidence="3"/>
<evidence type="ECO:0000313" key="7">
    <source>
        <dbReference type="Proteomes" id="UP000500801"/>
    </source>
</evidence>
<evidence type="ECO:0000313" key="6">
    <source>
        <dbReference type="EMBL" id="QIZ52516.1"/>
    </source>
</evidence>
<keyword evidence="2 3" id="KW-0520">NAD</keyword>
<evidence type="ECO:0000256" key="1">
    <source>
        <dbReference type="ARBA" id="ARBA00023002"/>
    </source>
</evidence>
<keyword evidence="1 3" id="KW-0560">Oxidoreductase</keyword>
<dbReference type="RefSeq" id="WP_168363525.1">
    <property type="nucleotide sequence ID" value="NZ_CP033622.1"/>
</dbReference>
<evidence type="ECO:0000256" key="2">
    <source>
        <dbReference type="ARBA" id="ARBA00023027"/>
    </source>
</evidence>
<dbReference type="InterPro" id="IPR008927">
    <property type="entry name" value="6-PGluconate_DH-like_C_sf"/>
</dbReference>
<dbReference type="GO" id="GO:0019698">
    <property type="term" value="P:D-galacturonate catabolic process"/>
    <property type="evidence" value="ECO:0007669"/>
    <property type="project" value="TreeGrafter"/>
</dbReference>
<sequence length="483" mass="55101">MQTLNRRDFPGRRHPDRVIQFGEGNFLRAFIDWQLDLLNEHTDLDAGIVVVRPIDTDFPPALDTQDGLYTTIIRGLNEQGDAVREPRLIRSVNREINVYRQFDEYLALAHDANIRFVFSNTTEAGISYHADDKLTDTPPASFPAKLTRLLFERFNHFNGAADKGWVLLPCELIDYNGEKLKELVLRYAAQWALPAAFTTWLNEHNTFCSTLVDRIVTGYPRNEVDALQQELGYQDTFLDTAEYFYLFVIQGPQWLAEELRLNQLKLNVRIVDDIKPYKERKVAILNGAHTALVPVAFLAGLDTVGESMNDAQIGKFVETTIAEEIVPVLDLPHDELMSFAEAVLSRFRNPFIQHQLLSIALNGMTKFRTRILPQLLTYRERHNALPKRLTFALAALIAFYRGERNDDRYPLQDDAHWLERYEVLWSGVRAGTTSLAQVVNAVLSDAEHWEQDLTLVPGLAALVTEQLQAIVERGMRDALAGYC</sequence>
<dbReference type="Gene3D" id="3.40.50.720">
    <property type="entry name" value="NAD(P)-binding Rossmann-like Domain"/>
    <property type="match status" value="1"/>
</dbReference>
<gene>
    <name evidence="3" type="primary">uxaB</name>
    <name evidence="6" type="ORF">DWG24_18110</name>
</gene>
<reference evidence="6 7" key="1">
    <citation type="submission" date="2018-11" db="EMBL/GenBank/DDBJ databases">
        <title>Complete genome sequence of Dickeya zeae strain CE1 infecting Canna edulis Ker-Gawl. in China.</title>
        <authorList>
            <person name="Zhang J."/>
            <person name="Lin B."/>
            <person name="Shen H."/>
            <person name="Jiang S."/>
            <person name="Pu X."/>
            <person name="Sun D."/>
        </authorList>
    </citation>
    <scope>NUCLEOTIDE SEQUENCE [LARGE SCALE GENOMIC DNA]</scope>
    <source>
        <strain evidence="6 7">CE1</strain>
    </source>
</reference>
<dbReference type="InterPro" id="IPR013131">
    <property type="entry name" value="Mannitol_DH_N"/>
</dbReference>
<dbReference type="Gene3D" id="1.10.1040.10">
    <property type="entry name" value="N-(1-d-carboxylethyl)-l-norvaline Dehydrogenase, domain 2"/>
    <property type="match status" value="1"/>
</dbReference>
<comment type="catalytic activity">
    <reaction evidence="3">
        <text>D-altronate + NAD(+) = keto-D-tagaturonate + NADH + H(+)</text>
        <dbReference type="Rhea" id="RHEA:17813"/>
        <dbReference type="ChEBI" id="CHEBI:15378"/>
        <dbReference type="ChEBI" id="CHEBI:17360"/>
        <dbReference type="ChEBI" id="CHEBI:17886"/>
        <dbReference type="ChEBI" id="CHEBI:57540"/>
        <dbReference type="ChEBI" id="CHEBI:57945"/>
        <dbReference type="EC" id="1.1.1.58"/>
    </reaction>
</comment>
<proteinExistence type="inferred from homology"/>
<evidence type="ECO:0000259" key="4">
    <source>
        <dbReference type="Pfam" id="PF01232"/>
    </source>
</evidence>
<dbReference type="NCBIfam" id="NF002969">
    <property type="entry name" value="PRK03643.1"/>
    <property type="match status" value="1"/>
</dbReference>
<dbReference type="SUPFAM" id="SSF48179">
    <property type="entry name" value="6-phosphogluconate dehydrogenase C-terminal domain-like"/>
    <property type="match status" value="1"/>
</dbReference>
<comment type="pathway">
    <text evidence="3">Carbohydrate metabolism; pentose and glucuronate interconversion.</text>
</comment>
<feature type="binding site" evidence="3">
    <location>
        <begin position="18"/>
        <end position="29"/>
    </location>
    <ligand>
        <name>NAD(+)</name>
        <dbReference type="ChEBI" id="CHEBI:57540"/>
    </ligand>
</feature>
<dbReference type="Pfam" id="PF01232">
    <property type="entry name" value="Mannitol_dh"/>
    <property type="match status" value="1"/>
</dbReference>
<name>A0AAE6Z1I0_9GAMM</name>
<dbReference type="Proteomes" id="UP000500801">
    <property type="component" value="Chromosome"/>
</dbReference>
<dbReference type="PANTHER" id="PTHR30524">
    <property type="entry name" value="MANNITOL-1-PHOSPHATE 5-DEHYDROGENASE"/>
    <property type="match status" value="1"/>
</dbReference>
<dbReference type="InterPro" id="IPR023668">
    <property type="entry name" value="Altronate_OxRdtase"/>
</dbReference>
<dbReference type="GO" id="GO:0008926">
    <property type="term" value="F:mannitol-1-phosphate 5-dehydrogenase activity"/>
    <property type="evidence" value="ECO:0007669"/>
    <property type="project" value="TreeGrafter"/>
</dbReference>
<dbReference type="SUPFAM" id="SSF51735">
    <property type="entry name" value="NAD(P)-binding Rossmann-fold domains"/>
    <property type="match status" value="1"/>
</dbReference>
<evidence type="ECO:0000259" key="5">
    <source>
        <dbReference type="Pfam" id="PF08125"/>
    </source>
</evidence>
<feature type="domain" description="Mannitol dehydrogenase N-terminal" evidence="4">
    <location>
        <begin position="17"/>
        <end position="262"/>
    </location>
</feature>